<name>A0A7D6J2Z3_9CYAN</name>
<dbReference type="SUPFAM" id="SSF51735">
    <property type="entry name" value="NAD(P)-binding Rossmann-fold domains"/>
    <property type="match status" value="1"/>
</dbReference>
<dbReference type="AlphaFoldDB" id="A0A7D6J2Z3"/>
<dbReference type="EMBL" id="CP032152">
    <property type="protein sequence ID" value="QLL29354.1"/>
    <property type="molecule type" value="Genomic_DNA"/>
</dbReference>
<dbReference type="Gene3D" id="3.40.50.720">
    <property type="entry name" value="NAD(P)-binding Rossmann-like Domain"/>
    <property type="match status" value="2"/>
</dbReference>
<dbReference type="Pfam" id="PF08547">
    <property type="entry name" value="CIA30"/>
    <property type="match status" value="1"/>
</dbReference>
<feature type="domain" description="NADH:ubiquinone oxidoreductase intermediate-associated protein 30" evidence="1">
    <location>
        <begin position="184"/>
        <end position="339"/>
    </location>
</feature>
<keyword evidence="4" id="KW-1185">Reference proteome</keyword>
<dbReference type="KEGG" id="tsq:D3A95_09595"/>
<dbReference type="Proteomes" id="UP000261812">
    <property type="component" value="Chromosome"/>
</dbReference>
<dbReference type="PANTHER" id="PTHR15020:SF50">
    <property type="entry name" value="UPF0659 PROTEIN YMR090W"/>
    <property type="match status" value="1"/>
</dbReference>
<organism evidence="3 4">
    <name type="scientific">Thermosynechococcus sichuanensis E542</name>
    <dbReference type="NCBI Taxonomy" id="2016101"/>
    <lineage>
        <taxon>Bacteria</taxon>
        <taxon>Bacillati</taxon>
        <taxon>Cyanobacteriota</taxon>
        <taxon>Cyanophyceae</taxon>
        <taxon>Acaryochloridales</taxon>
        <taxon>Thermosynechococcaceae</taxon>
        <taxon>Thermosynechococcus</taxon>
        <taxon>Thermosynechococcus sichuanensis</taxon>
    </lineage>
</organism>
<dbReference type="Pfam" id="PF13460">
    <property type="entry name" value="NAD_binding_10"/>
    <property type="match status" value="2"/>
</dbReference>
<dbReference type="SUPFAM" id="SSF49785">
    <property type="entry name" value="Galactose-binding domain-like"/>
    <property type="match status" value="1"/>
</dbReference>
<evidence type="ECO:0000259" key="2">
    <source>
        <dbReference type="Pfam" id="PF13460"/>
    </source>
</evidence>
<reference evidence="4" key="1">
    <citation type="submission" date="2018-09" db="EMBL/GenBank/DDBJ databases">
        <title>Complete genome sequence of thermophilic cyanobacteria strain Thermosynechococcus elongatus PKUAC-SCTE542.</title>
        <authorList>
            <person name="Liang Y."/>
            <person name="Tang J."/>
            <person name="Daroch M."/>
        </authorList>
    </citation>
    <scope>NUCLEOTIDE SEQUENCE [LARGE SCALE GENOMIC DNA]</scope>
    <source>
        <strain evidence="4">E542</strain>
    </source>
</reference>
<evidence type="ECO:0000313" key="4">
    <source>
        <dbReference type="Proteomes" id="UP000261812"/>
    </source>
</evidence>
<dbReference type="InterPro" id="IPR008979">
    <property type="entry name" value="Galactose-bd-like_sf"/>
</dbReference>
<protein>
    <submittedName>
        <fullName evidence="3">CIA30 family protein</fullName>
    </submittedName>
</protein>
<gene>
    <name evidence="3" type="ORF">D3A95_09595</name>
</gene>
<dbReference type="InterPro" id="IPR016040">
    <property type="entry name" value="NAD(P)-bd_dom"/>
</dbReference>
<dbReference type="InterPro" id="IPR036291">
    <property type="entry name" value="NAD(P)-bd_dom_sf"/>
</dbReference>
<dbReference type="RefSeq" id="WP_181494801.1">
    <property type="nucleotide sequence ID" value="NZ_CP032152.1"/>
</dbReference>
<sequence>MANNWELGRFLDTLRFFQTLPFVGTLEPLRPVLAPLLPDLFKPPAYRGSGLVVVMGATGRTGQAVVKTLLAQGYAVRAGVRDRAKAESVLPKAPFLDIVVADVTQPLPADLLQGSRAVINCVGAKVQPNPNAPPPGLEIVGASPEAVEFEGMRHLLACAQPYFQNQPNTYPLFDYRYPTPPLKEVWGALDDVVMGGVSASQFYLKDHSALFTGLVSTENSGGFVSIRTRNLTPPLNLQGYTGIQLRVRGDGQRYKFFLRSDPAWDGVGYAISFDTVADQWITVELPFSHFIPVFRARTATNAPPLNVGQIYSLQLMLSKFEYDGALNPHFRPGTLSLEIESIQAYGGLPLPRVIQVSSAGVTRPQQADLDLKGQPLAVQYNDQLGGILTWKLAAENMLRQSGLPYTIVRPCGLTDQPGGKELRLDQGDRLTGSLSREDLAAFLASLLNLPVACYRTVEVVATDQAAEAYPNWAARLAQLPSDCLDRP</sequence>
<dbReference type="PANTHER" id="PTHR15020">
    <property type="entry name" value="FLAVIN REDUCTASE-RELATED"/>
    <property type="match status" value="1"/>
</dbReference>
<feature type="domain" description="NAD(P)-binding" evidence="2">
    <location>
        <begin position="56"/>
        <end position="158"/>
    </location>
</feature>
<dbReference type="InterPro" id="IPR013857">
    <property type="entry name" value="NADH-UbQ_OxRdtase-assoc_prot30"/>
</dbReference>
<evidence type="ECO:0000313" key="3">
    <source>
        <dbReference type="EMBL" id="QLL29354.1"/>
    </source>
</evidence>
<evidence type="ECO:0000259" key="1">
    <source>
        <dbReference type="Pfam" id="PF08547"/>
    </source>
</evidence>
<feature type="domain" description="NAD(P)-binding" evidence="2">
    <location>
        <begin position="351"/>
        <end position="448"/>
    </location>
</feature>
<accession>A0A7D6J2Z3</accession>
<proteinExistence type="predicted"/>